<evidence type="ECO:0000313" key="4">
    <source>
        <dbReference type="Proteomes" id="UP001165190"/>
    </source>
</evidence>
<sequence>MGGCNSCSLSFKALFGTLVVLGFILVGTLQSEGNKTSAKTTLRIVDDEDDRSWSGKGKLLPQREQQVKDLGKGKSGLVHQRMDLNYMSKRRVPNGPDPIHNRRAGNSGRPPRHT</sequence>
<dbReference type="PANTHER" id="PTHR34277">
    <property type="entry name" value="CLAVATA3/ESR (CLE)-RELATED PROTEIN 26"/>
    <property type="match status" value="1"/>
</dbReference>
<feature type="signal peptide" evidence="2">
    <location>
        <begin position="1"/>
        <end position="30"/>
    </location>
</feature>
<accession>A0A9W7JG58</accession>
<dbReference type="OrthoDB" id="1910203at2759"/>
<feature type="chain" id="PRO_5040844397" evidence="2">
    <location>
        <begin position="31"/>
        <end position="114"/>
    </location>
</feature>
<keyword evidence="4" id="KW-1185">Reference proteome</keyword>
<dbReference type="EMBL" id="BSYR01000065">
    <property type="protein sequence ID" value="GMJ13155.1"/>
    <property type="molecule type" value="Genomic_DNA"/>
</dbReference>
<comment type="caution">
    <text evidence="3">The sequence shown here is derived from an EMBL/GenBank/DDBJ whole genome shotgun (WGS) entry which is preliminary data.</text>
</comment>
<dbReference type="AlphaFoldDB" id="A0A9W7JG58"/>
<evidence type="ECO:0000256" key="2">
    <source>
        <dbReference type="SAM" id="SignalP"/>
    </source>
</evidence>
<dbReference type="InterPro" id="IPR039316">
    <property type="entry name" value="CLE25/26"/>
</dbReference>
<evidence type="ECO:0000313" key="3">
    <source>
        <dbReference type="EMBL" id="GMJ13155.1"/>
    </source>
</evidence>
<protein>
    <submittedName>
        <fullName evidence="3">CLAVATA3/ESR-RELATED 26</fullName>
    </submittedName>
</protein>
<feature type="region of interest" description="Disordered" evidence="1">
    <location>
        <begin position="49"/>
        <end position="114"/>
    </location>
</feature>
<keyword evidence="2" id="KW-0732">Signal</keyword>
<name>A0A9W7JG58_HIBTR</name>
<organism evidence="3 4">
    <name type="scientific">Hibiscus trionum</name>
    <name type="common">Flower of an hour</name>
    <dbReference type="NCBI Taxonomy" id="183268"/>
    <lineage>
        <taxon>Eukaryota</taxon>
        <taxon>Viridiplantae</taxon>
        <taxon>Streptophyta</taxon>
        <taxon>Embryophyta</taxon>
        <taxon>Tracheophyta</taxon>
        <taxon>Spermatophyta</taxon>
        <taxon>Magnoliopsida</taxon>
        <taxon>eudicotyledons</taxon>
        <taxon>Gunneridae</taxon>
        <taxon>Pentapetalae</taxon>
        <taxon>rosids</taxon>
        <taxon>malvids</taxon>
        <taxon>Malvales</taxon>
        <taxon>Malvaceae</taxon>
        <taxon>Malvoideae</taxon>
        <taxon>Hibiscus</taxon>
    </lineage>
</organism>
<gene>
    <name evidence="3" type="ORF">HRI_004984700</name>
</gene>
<dbReference type="Proteomes" id="UP001165190">
    <property type="component" value="Unassembled WGS sequence"/>
</dbReference>
<evidence type="ECO:0000256" key="1">
    <source>
        <dbReference type="SAM" id="MobiDB-lite"/>
    </source>
</evidence>
<reference evidence="3" key="1">
    <citation type="submission" date="2023-05" db="EMBL/GenBank/DDBJ databases">
        <title>Genome and transcriptome analyses reveal genes involved in the formation of fine ridges on petal epidermal cells in Hibiscus trionum.</title>
        <authorList>
            <person name="Koshimizu S."/>
            <person name="Masuda S."/>
            <person name="Ishii T."/>
            <person name="Shirasu K."/>
            <person name="Hoshino A."/>
            <person name="Arita M."/>
        </authorList>
    </citation>
    <scope>NUCLEOTIDE SEQUENCE</scope>
    <source>
        <strain evidence="3">Hamamatsu line</strain>
    </source>
</reference>
<proteinExistence type="predicted"/>
<dbReference type="PANTHER" id="PTHR34277:SF2">
    <property type="entry name" value="CLAVATA3_ESR (CLE)-RELATED PROTEIN 26"/>
    <property type="match status" value="1"/>
</dbReference>